<evidence type="ECO:0000313" key="1">
    <source>
        <dbReference type="EMBL" id="JAS82131.1"/>
    </source>
</evidence>
<reference evidence="1" key="1">
    <citation type="submission" date="2015-11" db="EMBL/GenBank/DDBJ databases">
        <title>De novo transcriptome assembly of four potential Pierce s Disease insect vectors from Arizona vineyards.</title>
        <authorList>
            <person name="Tassone E.E."/>
        </authorList>
    </citation>
    <scope>NUCLEOTIDE SEQUENCE</scope>
</reference>
<name>A0A1B6I5B9_9HEMI</name>
<sequence>ILTFPSIYIHSCLTYIHKYPLLFRKSHNSNTYHLRHSNNLQIPPHKTSFFERQLRFSGIRLFNALPETLKAEGDGKSFAKGVKNLLEVKCHYRVRDFLNDSS</sequence>
<feature type="non-terminal residue" evidence="1">
    <location>
        <position position="102"/>
    </location>
</feature>
<accession>A0A1B6I5B9</accession>
<gene>
    <name evidence="1" type="ORF">g.59137</name>
</gene>
<feature type="non-terminal residue" evidence="1">
    <location>
        <position position="1"/>
    </location>
</feature>
<dbReference type="AlphaFoldDB" id="A0A1B6I5B9"/>
<proteinExistence type="predicted"/>
<organism evidence="1">
    <name type="scientific">Homalodisca liturata</name>
    <dbReference type="NCBI Taxonomy" id="320908"/>
    <lineage>
        <taxon>Eukaryota</taxon>
        <taxon>Metazoa</taxon>
        <taxon>Ecdysozoa</taxon>
        <taxon>Arthropoda</taxon>
        <taxon>Hexapoda</taxon>
        <taxon>Insecta</taxon>
        <taxon>Pterygota</taxon>
        <taxon>Neoptera</taxon>
        <taxon>Paraneoptera</taxon>
        <taxon>Hemiptera</taxon>
        <taxon>Auchenorrhyncha</taxon>
        <taxon>Membracoidea</taxon>
        <taxon>Cicadellidae</taxon>
        <taxon>Cicadellinae</taxon>
        <taxon>Proconiini</taxon>
        <taxon>Homalodisca</taxon>
    </lineage>
</organism>
<protein>
    <submittedName>
        <fullName evidence="1">Uncharacterized protein</fullName>
    </submittedName>
</protein>
<dbReference type="EMBL" id="GECU01025575">
    <property type="protein sequence ID" value="JAS82131.1"/>
    <property type="molecule type" value="Transcribed_RNA"/>
</dbReference>